<evidence type="ECO:0000313" key="2">
    <source>
        <dbReference type="Proteomes" id="UP000019116"/>
    </source>
</evidence>
<reference evidence="1" key="1">
    <citation type="submission" date="2018-08" db="EMBL/GenBank/DDBJ databases">
        <authorList>
            <person name="Rossello M."/>
        </authorList>
    </citation>
    <scope>NUCLEOTIDE SEQUENCE [LARGE SCALE GENOMIC DNA]</scope>
    <source>
        <strain evidence="1">cv. Chinese Spring</strain>
    </source>
</reference>
<dbReference type="Gramene" id="TraesRN6B0100915600.1">
    <property type="protein sequence ID" value="TraesRN6B0100915600.1"/>
    <property type="gene ID" value="TraesRN6B0100915600"/>
</dbReference>
<keyword evidence="2" id="KW-1185">Reference proteome</keyword>
<protein>
    <submittedName>
        <fullName evidence="1">Uncharacterized protein</fullName>
    </submittedName>
</protein>
<dbReference type="Gramene" id="TraesCS6B03G0933300.1">
    <property type="protein sequence ID" value="TraesCS6B03G0933300.1.CDS1"/>
    <property type="gene ID" value="TraesCS6B03G0933300"/>
</dbReference>
<evidence type="ECO:0000313" key="1">
    <source>
        <dbReference type="EnsemblPlants" id="TraesCS6B02G329500.1.cds1"/>
    </source>
</evidence>
<accession>A0A3B6PQ64</accession>
<dbReference type="EnsemblPlants" id="TraesCS6B02G329500.1">
    <property type="protein sequence ID" value="TraesCS6B02G329500.1.cds1"/>
    <property type="gene ID" value="TraesCS6B02G329500"/>
</dbReference>
<proteinExistence type="predicted"/>
<reference evidence="1" key="2">
    <citation type="submission" date="2018-10" db="UniProtKB">
        <authorList>
            <consortium name="EnsemblPlants"/>
        </authorList>
    </citation>
    <scope>IDENTIFICATION</scope>
</reference>
<dbReference type="SMR" id="A0A3B6PQ64"/>
<dbReference type="Proteomes" id="UP000019116">
    <property type="component" value="Chromosome 6B"/>
</dbReference>
<organism evidence="1">
    <name type="scientific">Triticum aestivum</name>
    <name type="common">Wheat</name>
    <dbReference type="NCBI Taxonomy" id="4565"/>
    <lineage>
        <taxon>Eukaryota</taxon>
        <taxon>Viridiplantae</taxon>
        <taxon>Streptophyta</taxon>
        <taxon>Embryophyta</taxon>
        <taxon>Tracheophyta</taxon>
        <taxon>Spermatophyta</taxon>
        <taxon>Magnoliopsida</taxon>
        <taxon>Liliopsida</taxon>
        <taxon>Poales</taxon>
        <taxon>Poaceae</taxon>
        <taxon>BOP clade</taxon>
        <taxon>Pooideae</taxon>
        <taxon>Triticodae</taxon>
        <taxon>Triticeae</taxon>
        <taxon>Triticinae</taxon>
        <taxon>Triticum</taxon>
    </lineage>
</organism>
<dbReference type="AlphaFoldDB" id="A0A3B6PQ64"/>
<name>A0A3B6PQ64_WHEAT</name>
<dbReference type="OrthoDB" id="665082at2759"/>
<sequence length="57" mass="5890">MPIAGCFCFGGKGKAGGGAAARAARPRYVPKRGKVFRAVLGALVSCYRPARTGPLPR</sequence>
<dbReference type="Gramene" id="TraesCS6B02G329500.1">
    <property type="protein sequence ID" value="TraesCS6B02G329500.1.cds1"/>
    <property type="gene ID" value="TraesCS6B02G329500"/>
</dbReference>